<comment type="similarity">
    <text evidence="1 2">Belongs to the pirin family.</text>
</comment>
<reference evidence="6 7" key="1">
    <citation type="submission" date="2019-07" db="EMBL/GenBank/DDBJ databases">
        <title>Whole genome shotgun sequence of Nocardia ninae NBRC 108245.</title>
        <authorList>
            <person name="Hosoyama A."/>
            <person name="Uohara A."/>
            <person name="Ohji S."/>
            <person name="Ichikawa N."/>
        </authorList>
    </citation>
    <scope>NUCLEOTIDE SEQUENCE [LARGE SCALE GENOMIC DNA]</scope>
    <source>
        <strain evidence="6 7">NBRC 108245</strain>
    </source>
</reference>
<evidence type="ECO:0000259" key="5">
    <source>
        <dbReference type="Pfam" id="PF05726"/>
    </source>
</evidence>
<feature type="region of interest" description="Disordered" evidence="3">
    <location>
        <begin position="1"/>
        <end position="20"/>
    </location>
</feature>
<accession>A0A511MQ65</accession>
<dbReference type="Pfam" id="PF05726">
    <property type="entry name" value="Pirin_C"/>
    <property type="match status" value="1"/>
</dbReference>
<evidence type="ECO:0000256" key="3">
    <source>
        <dbReference type="SAM" id="MobiDB-lite"/>
    </source>
</evidence>
<feature type="domain" description="Pirin N-terminal" evidence="4">
    <location>
        <begin position="54"/>
        <end position="153"/>
    </location>
</feature>
<dbReference type="PANTHER" id="PTHR13903">
    <property type="entry name" value="PIRIN-RELATED"/>
    <property type="match status" value="1"/>
</dbReference>
<protein>
    <recommendedName>
        <fullName evidence="8">Pirin</fullName>
    </recommendedName>
</protein>
<gene>
    <name evidence="6" type="ORF">NN4_72580</name>
</gene>
<dbReference type="InterPro" id="IPR011051">
    <property type="entry name" value="RmlC_Cupin_sf"/>
</dbReference>
<proteinExistence type="inferred from homology"/>
<feature type="domain" description="Pirin C-terminal" evidence="5">
    <location>
        <begin position="205"/>
        <end position="302"/>
    </location>
</feature>
<evidence type="ECO:0008006" key="8">
    <source>
        <dbReference type="Google" id="ProtNLM"/>
    </source>
</evidence>
<feature type="region of interest" description="Disordered" evidence="3">
    <location>
        <begin position="312"/>
        <end position="340"/>
    </location>
</feature>
<dbReference type="AlphaFoldDB" id="A0A511MQ65"/>
<dbReference type="SUPFAM" id="SSF51182">
    <property type="entry name" value="RmlC-like cupins"/>
    <property type="match status" value="1"/>
</dbReference>
<dbReference type="EMBL" id="BJXA01000076">
    <property type="protein sequence ID" value="GEM42739.1"/>
    <property type="molecule type" value="Genomic_DNA"/>
</dbReference>
<dbReference type="PANTHER" id="PTHR13903:SF8">
    <property type="entry name" value="PIRIN"/>
    <property type="match status" value="1"/>
</dbReference>
<feature type="compositionally biased region" description="Basic residues" evidence="3">
    <location>
        <begin position="328"/>
        <end position="340"/>
    </location>
</feature>
<evidence type="ECO:0000259" key="4">
    <source>
        <dbReference type="Pfam" id="PF02678"/>
    </source>
</evidence>
<dbReference type="CDD" id="cd02247">
    <property type="entry name" value="cupin_pirin_C"/>
    <property type="match status" value="1"/>
</dbReference>
<evidence type="ECO:0000256" key="1">
    <source>
        <dbReference type="ARBA" id="ARBA00008416"/>
    </source>
</evidence>
<evidence type="ECO:0000313" key="7">
    <source>
        <dbReference type="Proteomes" id="UP000321424"/>
    </source>
</evidence>
<dbReference type="Pfam" id="PF02678">
    <property type="entry name" value="Pirin"/>
    <property type="match status" value="1"/>
</dbReference>
<sequence length="340" mass="36340">MHRRHSARNGAIVSDLDPHPAETLCEPAPGPGPVAELYPTREVPLGGVRGVFVERVLPQRDLPTVGAWCFLDHFGSPTVTDTGASPDIDPHPHIGLQTVTWPFDGRIRHRDSVGSDVQIQPGQLNLMTSGRGIAHSEYGVAGAHAGHGLQLWIALPGNKTGIDPHFEQHRDLPVYQAPGLQAIVLIGTLAGVTSPATAYTPIVGADVRLAPGAATLPLERGFEHALMVIEGEVTVDGTPLAAGPLLYLGTDRAEISLTSTAGAHFALIGGAPFGEELVMWWNFVGRSHEDIVAARNDWENRDLGRFADIAGHPPEQRIPAPPLPGLHLKPRKRRIGPART</sequence>
<dbReference type="Proteomes" id="UP000321424">
    <property type="component" value="Unassembled WGS sequence"/>
</dbReference>
<keyword evidence="7" id="KW-1185">Reference proteome</keyword>
<organism evidence="6 7">
    <name type="scientific">Nocardia ninae NBRC 108245</name>
    <dbReference type="NCBI Taxonomy" id="1210091"/>
    <lineage>
        <taxon>Bacteria</taxon>
        <taxon>Bacillati</taxon>
        <taxon>Actinomycetota</taxon>
        <taxon>Actinomycetes</taxon>
        <taxon>Mycobacteriales</taxon>
        <taxon>Nocardiaceae</taxon>
        <taxon>Nocardia</taxon>
    </lineage>
</organism>
<dbReference type="Gene3D" id="2.60.120.10">
    <property type="entry name" value="Jelly Rolls"/>
    <property type="match status" value="2"/>
</dbReference>
<dbReference type="InterPro" id="IPR012093">
    <property type="entry name" value="Pirin"/>
</dbReference>
<dbReference type="InterPro" id="IPR014710">
    <property type="entry name" value="RmlC-like_jellyroll"/>
</dbReference>
<evidence type="ECO:0000313" key="6">
    <source>
        <dbReference type="EMBL" id="GEM42739.1"/>
    </source>
</evidence>
<comment type="caution">
    <text evidence="6">The sequence shown here is derived from an EMBL/GenBank/DDBJ whole genome shotgun (WGS) entry which is preliminary data.</text>
</comment>
<name>A0A511MQ65_9NOCA</name>
<evidence type="ECO:0000256" key="2">
    <source>
        <dbReference type="RuleBase" id="RU003457"/>
    </source>
</evidence>
<dbReference type="InterPro" id="IPR003829">
    <property type="entry name" value="Pirin_N_dom"/>
</dbReference>
<dbReference type="InterPro" id="IPR008778">
    <property type="entry name" value="Pirin_C_dom"/>
</dbReference>